<name>A0A7S4J2Y3_9EUKA</name>
<feature type="region of interest" description="Disordered" evidence="1">
    <location>
        <begin position="89"/>
        <end position="110"/>
    </location>
</feature>
<proteinExistence type="predicted"/>
<evidence type="ECO:0000256" key="1">
    <source>
        <dbReference type="SAM" id="MobiDB-lite"/>
    </source>
</evidence>
<evidence type="ECO:0000313" key="2">
    <source>
        <dbReference type="EMBL" id="CAE2249079.1"/>
    </source>
</evidence>
<protein>
    <submittedName>
        <fullName evidence="2">Uncharacterized protein</fullName>
    </submittedName>
</protein>
<dbReference type="EMBL" id="HBKO01031674">
    <property type="protein sequence ID" value="CAE2249079.1"/>
    <property type="molecule type" value="Transcribed_RNA"/>
</dbReference>
<reference evidence="2" key="1">
    <citation type="submission" date="2021-01" db="EMBL/GenBank/DDBJ databases">
        <authorList>
            <person name="Corre E."/>
            <person name="Pelletier E."/>
            <person name="Niang G."/>
            <person name="Scheremetjew M."/>
            <person name="Finn R."/>
            <person name="Kale V."/>
            <person name="Holt S."/>
            <person name="Cochrane G."/>
            <person name="Meng A."/>
            <person name="Brown T."/>
            <person name="Cohen L."/>
        </authorList>
    </citation>
    <scope>NUCLEOTIDE SEQUENCE</scope>
    <source>
        <strain evidence="2">UIO037</strain>
    </source>
</reference>
<dbReference type="AlphaFoldDB" id="A0A7S4J2Y3"/>
<accession>A0A7S4J2Y3</accession>
<organism evidence="2">
    <name type="scientific">Prymnesium polylepis</name>
    <dbReference type="NCBI Taxonomy" id="72548"/>
    <lineage>
        <taxon>Eukaryota</taxon>
        <taxon>Haptista</taxon>
        <taxon>Haptophyta</taxon>
        <taxon>Prymnesiophyceae</taxon>
        <taxon>Prymnesiales</taxon>
        <taxon>Prymnesiaceae</taxon>
        <taxon>Prymnesium</taxon>
    </lineage>
</organism>
<sequence>MLDFFMSLVGVAACWSGRLHGHTARYQQTVRAFHLELSGERQRRRAAASKATADVTGGMVEVARDATAEPEGTMAGGLASARRPVVCHGSRVRPSTDSGNAGQCGGGWKLRSDGEAGHVGSYRRLLLHLD</sequence>
<gene>
    <name evidence="2" type="ORF">CPOL0286_LOCUS14431</name>
</gene>